<proteinExistence type="predicted"/>
<feature type="domain" description="Tyrosine specific protein phosphatases" evidence="3">
    <location>
        <begin position="129"/>
        <end position="189"/>
    </location>
</feature>
<dbReference type="Gene3D" id="3.90.190.10">
    <property type="entry name" value="Protein tyrosine phosphatase superfamily"/>
    <property type="match status" value="1"/>
</dbReference>
<dbReference type="GeneID" id="25562443"/>
<evidence type="ECO:0000313" key="5">
    <source>
        <dbReference type="Proteomes" id="UP000054408"/>
    </source>
</evidence>
<dbReference type="InterPro" id="IPR029021">
    <property type="entry name" value="Prot-tyrosine_phosphatase-like"/>
</dbReference>
<evidence type="ECO:0000256" key="2">
    <source>
        <dbReference type="SAM" id="MobiDB-lite"/>
    </source>
</evidence>
<protein>
    <submittedName>
        <fullName evidence="4">Dual specificity protein phosphatase</fullName>
    </submittedName>
</protein>
<dbReference type="SUPFAM" id="SSF52799">
    <property type="entry name" value="(Phosphotyrosine protein) phosphatases II"/>
    <property type="match status" value="1"/>
</dbReference>
<dbReference type="PANTHER" id="PTHR23339">
    <property type="entry name" value="TYROSINE SPECIFIC PROTEIN PHOSPHATASE AND DUAL SPECIFICITY PROTEIN PHOSPHATASE"/>
    <property type="match status" value="1"/>
</dbReference>
<gene>
    <name evidence="4" type="ORF">AMSG_02791</name>
</gene>
<feature type="region of interest" description="Disordered" evidence="2">
    <location>
        <begin position="1"/>
        <end position="33"/>
    </location>
</feature>
<dbReference type="Pfam" id="PF22784">
    <property type="entry name" value="PTP-SAK"/>
    <property type="match status" value="1"/>
</dbReference>
<accession>A0A0L0D1V5</accession>
<dbReference type="InterPro" id="IPR057023">
    <property type="entry name" value="PTP-SAK"/>
</dbReference>
<keyword evidence="1" id="KW-0378">Hydrolase</keyword>
<dbReference type="PROSITE" id="PS50056">
    <property type="entry name" value="TYR_PHOSPHATASE_2"/>
    <property type="match status" value="1"/>
</dbReference>
<organism evidence="4 5">
    <name type="scientific">Thecamonas trahens ATCC 50062</name>
    <dbReference type="NCBI Taxonomy" id="461836"/>
    <lineage>
        <taxon>Eukaryota</taxon>
        <taxon>Apusozoa</taxon>
        <taxon>Apusomonadida</taxon>
        <taxon>Apusomonadidae</taxon>
        <taxon>Thecamonas</taxon>
    </lineage>
</organism>
<dbReference type="InterPro" id="IPR050561">
    <property type="entry name" value="PTP"/>
</dbReference>
<evidence type="ECO:0000256" key="1">
    <source>
        <dbReference type="ARBA" id="ARBA00022801"/>
    </source>
</evidence>
<dbReference type="OrthoDB" id="266663at2759"/>
<dbReference type="Proteomes" id="UP000054408">
    <property type="component" value="Unassembled WGS sequence"/>
</dbReference>
<dbReference type="eggNOG" id="ENOG502RZZ0">
    <property type="taxonomic scope" value="Eukaryota"/>
</dbReference>
<evidence type="ECO:0000313" key="4">
    <source>
        <dbReference type="EMBL" id="KNC46339.1"/>
    </source>
</evidence>
<dbReference type="EMBL" id="GL349442">
    <property type="protein sequence ID" value="KNC46339.1"/>
    <property type="molecule type" value="Genomic_DNA"/>
</dbReference>
<name>A0A0L0D1V5_THETB</name>
<keyword evidence="5" id="KW-1185">Reference proteome</keyword>
<sequence length="216" mass="22633">MMDVVSGIGGTDGAPLVSKSPQHDATDADGEDDVAVGDDDDVTARVGALHVAHAPGLKSTFTGTCRDLDADLGRLSEVYGTTTIVSLLPRTEAQRLTIGPRIEAEAAAAVGMKLLRFPIVNGGIPDDMAVFSDFVDALVARMLAGERLLVHCRAGYGRAGMVAVAMLLRSGACTSLAAAIAHARRKRPSSRTRMVENERQEAFLADYATAAGLLLE</sequence>
<dbReference type="RefSeq" id="XP_013760632.1">
    <property type="nucleotide sequence ID" value="XM_013905178.1"/>
</dbReference>
<dbReference type="GO" id="GO:0016791">
    <property type="term" value="F:phosphatase activity"/>
    <property type="evidence" value="ECO:0007669"/>
    <property type="project" value="UniProtKB-ARBA"/>
</dbReference>
<dbReference type="STRING" id="461836.A0A0L0D1V5"/>
<dbReference type="AlphaFoldDB" id="A0A0L0D1V5"/>
<dbReference type="InterPro" id="IPR000387">
    <property type="entry name" value="Tyr_Pase_dom"/>
</dbReference>
<reference evidence="4 5" key="1">
    <citation type="submission" date="2010-05" db="EMBL/GenBank/DDBJ databases">
        <title>The Genome Sequence of Thecamonas trahens ATCC 50062.</title>
        <authorList>
            <consortium name="The Broad Institute Genome Sequencing Platform"/>
            <person name="Russ C."/>
            <person name="Cuomo C."/>
            <person name="Shea T."/>
            <person name="Young S.K."/>
            <person name="Zeng Q."/>
            <person name="Koehrsen M."/>
            <person name="Haas B."/>
            <person name="Borodovsky M."/>
            <person name="Guigo R."/>
            <person name="Alvarado L."/>
            <person name="Berlin A."/>
            <person name="Bochicchio J."/>
            <person name="Borenstein D."/>
            <person name="Chapman S."/>
            <person name="Chen Z."/>
            <person name="Freedman E."/>
            <person name="Gellesch M."/>
            <person name="Goldberg J."/>
            <person name="Griggs A."/>
            <person name="Gujja S."/>
            <person name="Heilman E."/>
            <person name="Heiman D."/>
            <person name="Hepburn T."/>
            <person name="Howarth C."/>
            <person name="Jen D."/>
            <person name="Larson L."/>
            <person name="Mehta T."/>
            <person name="Park D."/>
            <person name="Pearson M."/>
            <person name="Roberts A."/>
            <person name="Saif S."/>
            <person name="Shenoy N."/>
            <person name="Sisk P."/>
            <person name="Stolte C."/>
            <person name="Sykes S."/>
            <person name="Thomson T."/>
            <person name="Walk T."/>
            <person name="White J."/>
            <person name="Yandava C."/>
            <person name="Burger G."/>
            <person name="Gray M.W."/>
            <person name="Holland P.W.H."/>
            <person name="King N."/>
            <person name="Lang F.B.F."/>
            <person name="Roger A.J."/>
            <person name="Ruiz-Trillo I."/>
            <person name="Lander E."/>
            <person name="Nusbaum C."/>
        </authorList>
    </citation>
    <scope>NUCLEOTIDE SEQUENCE [LARGE SCALE GENOMIC DNA]</scope>
    <source>
        <strain evidence="4 5">ATCC 50062</strain>
    </source>
</reference>
<evidence type="ECO:0000259" key="3">
    <source>
        <dbReference type="PROSITE" id="PS50056"/>
    </source>
</evidence>